<proteinExistence type="predicted"/>
<evidence type="ECO:0000313" key="3">
    <source>
        <dbReference type="Proteomes" id="UP000887458"/>
    </source>
</evidence>
<name>A0ABQ8J3K6_DERPT</name>
<feature type="region of interest" description="Disordered" evidence="1">
    <location>
        <begin position="721"/>
        <end position="758"/>
    </location>
</feature>
<reference evidence="2 3" key="1">
    <citation type="journal article" date="2018" name="J. Allergy Clin. Immunol.">
        <title>High-quality assembly of Dermatophagoides pteronyssinus genome and transcriptome reveals a wide range of novel allergens.</title>
        <authorList>
            <person name="Liu X.Y."/>
            <person name="Yang K.Y."/>
            <person name="Wang M.Q."/>
            <person name="Kwok J.S."/>
            <person name="Zeng X."/>
            <person name="Yang Z."/>
            <person name="Xiao X.J."/>
            <person name="Lau C.P."/>
            <person name="Li Y."/>
            <person name="Huang Z.M."/>
            <person name="Ba J.G."/>
            <person name="Yim A.K."/>
            <person name="Ouyang C.Y."/>
            <person name="Ngai S.M."/>
            <person name="Chan T.F."/>
            <person name="Leung E.L."/>
            <person name="Liu L."/>
            <person name="Liu Z.G."/>
            <person name="Tsui S.K."/>
        </authorList>
    </citation>
    <scope>NUCLEOTIDE SEQUENCE [LARGE SCALE GENOMIC DNA]</scope>
    <source>
        <strain evidence="2">Derp</strain>
    </source>
</reference>
<feature type="region of interest" description="Disordered" evidence="1">
    <location>
        <begin position="1"/>
        <end position="27"/>
    </location>
</feature>
<reference evidence="2 3" key="2">
    <citation type="journal article" date="2022" name="Mol. Biol. Evol.">
        <title>Comparative Genomics Reveals Insights into the Divergent Evolution of Astigmatic Mites and Household Pest Adaptations.</title>
        <authorList>
            <person name="Xiong Q."/>
            <person name="Wan A.T."/>
            <person name="Liu X."/>
            <person name="Fung C.S."/>
            <person name="Xiao X."/>
            <person name="Malainual N."/>
            <person name="Hou J."/>
            <person name="Wang L."/>
            <person name="Wang M."/>
            <person name="Yang K.Y."/>
            <person name="Cui Y."/>
            <person name="Leung E.L."/>
            <person name="Nong W."/>
            <person name="Shin S.K."/>
            <person name="Au S.W."/>
            <person name="Jeong K.Y."/>
            <person name="Chew F.T."/>
            <person name="Hui J.H."/>
            <person name="Leung T.F."/>
            <person name="Tungtrongchitr A."/>
            <person name="Zhong N."/>
            <person name="Liu Z."/>
            <person name="Tsui S.K."/>
        </authorList>
    </citation>
    <scope>NUCLEOTIDE SEQUENCE [LARGE SCALE GENOMIC DNA]</scope>
    <source>
        <strain evidence="2">Derp</strain>
    </source>
</reference>
<evidence type="ECO:0000313" key="2">
    <source>
        <dbReference type="EMBL" id="KAH9417072.1"/>
    </source>
</evidence>
<comment type="caution">
    <text evidence="2">The sequence shown here is derived from an EMBL/GenBank/DDBJ whole genome shotgun (WGS) entry which is preliminary data.</text>
</comment>
<accession>A0ABQ8J3K6</accession>
<keyword evidence="3" id="KW-1185">Reference proteome</keyword>
<organism evidence="2 3">
    <name type="scientific">Dermatophagoides pteronyssinus</name>
    <name type="common">European house dust mite</name>
    <dbReference type="NCBI Taxonomy" id="6956"/>
    <lineage>
        <taxon>Eukaryota</taxon>
        <taxon>Metazoa</taxon>
        <taxon>Ecdysozoa</taxon>
        <taxon>Arthropoda</taxon>
        <taxon>Chelicerata</taxon>
        <taxon>Arachnida</taxon>
        <taxon>Acari</taxon>
        <taxon>Acariformes</taxon>
        <taxon>Sarcoptiformes</taxon>
        <taxon>Astigmata</taxon>
        <taxon>Psoroptidia</taxon>
        <taxon>Analgoidea</taxon>
        <taxon>Pyroglyphidae</taxon>
        <taxon>Dermatophagoidinae</taxon>
        <taxon>Dermatophagoides</taxon>
    </lineage>
</organism>
<protein>
    <submittedName>
        <fullName evidence="2">Uncharacterized protein</fullName>
    </submittedName>
</protein>
<feature type="compositionally biased region" description="Low complexity" evidence="1">
    <location>
        <begin position="721"/>
        <end position="757"/>
    </location>
</feature>
<dbReference type="EMBL" id="NJHN03000082">
    <property type="protein sequence ID" value="KAH9417072.1"/>
    <property type="molecule type" value="Genomic_DNA"/>
</dbReference>
<dbReference type="Proteomes" id="UP000887458">
    <property type="component" value="Unassembled WGS sequence"/>
</dbReference>
<evidence type="ECO:0000256" key="1">
    <source>
        <dbReference type="SAM" id="MobiDB-lite"/>
    </source>
</evidence>
<gene>
    <name evidence="2" type="ORF">DERP_013186</name>
</gene>
<sequence>MIKSKNRQRSSTIRGGDDGGSSYRKKFKYPSPASNDYGLVIGNEIDLFTTENENDCRSDLATINTDDQEKIDDKDDDEYCPHYEFQLLFERLKESLSTNSKKIIREKWLKEIFSEEKFDENGKKDSSSRITKILFDHLKIPTGFSLTSINPNYFRFIHRSKNESIVEMFEDFDRKPELLTFFRRIGPKILQTAYGSAKINRAKFIDKYQQALFALQTEHHSNAQSEDSEESKEDIVVDDEEQNQIFDDQFDSMIESLDSAKTSNHLRALNLDPFLKSAMSLEDFQYQILGVHNDQQPKIVPKKYRFIFKCYSCRYYYRFGQTQRQFFQFQFKDFCSIQCLSMNVRNNGRCTYCYRQSNPETTGLNDLPLDWKLSSYSFTMYHPDDIGHDYLEIFHNNDHYQQYLQQNRRCYICQQELHEELGDTIKSIRMKYENDQIVTLNLCHKHQNDIRVRIFSGKSVKRPPKCTTCQQELSTDISYLDDQFFDEKNLSFCTKYCKLLYFKQQLQHLARQNHLDCTVCFGRISVDHSQYDDQYRYYLIRCLWSLYPICSSKCYRKFRRDYQFNVQCQQCKLITKSHSDMIAIMKFDDDDDDKSTTKSSLSSMKIEHYCTIKCFQQKFKSISMFHPLPIRYRKYTCDTRFERDIIIEKCFKCSEKFCKMRGSLWQFCSLECFYHYNHCLDNSIISKMLKENDCNDNDEKLLDSIFCTEISKKLALSSSSSSSKQQQQQKSDNFKQQQQQTTTTMQMMKTTTDMEQQIKQSRLNAIKKKIFEQKNKK</sequence>